<keyword evidence="2" id="KW-1185">Reference proteome</keyword>
<proteinExistence type="predicted"/>
<name>A0A834M9T6_RHYFE</name>
<comment type="caution">
    <text evidence="1">The sequence shown here is derived from an EMBL/GenBank/DDBJ whole genome shotgun (WGS) entry which is preliminary data.</text>
</comment>
<accession>A0A834M9T6</accession>
<sequence>MTPGSRSYHVVDLRRSRHEIATPSTSTTVQLIFANATARSDEPATRAEFRVRCRRRGRVYFRGDSARIEAATPLPSRCRKRGFPGKTS</sequence>
<dbReference type="EMBL" id="JAACXV010014139">
    <property type="protein sequence ID" value="KAF7270089.1"/>
    <property type="molecule type" value="Genomic_DNA"/>
</dbReference>
<evidence type="ECO:0000313" key="1">
    <source>
        <dbReference type="EMBL" id="KAF7270089.1"/>
    </source>
</evidence>
<dbReference type="AlphaFoldDB" id="A0A834M9T6"/>
<protein>
    <submittedName>
        <fullName evidence="1">Uncharacterized protein</fullName>
    </submittedName>
</protein>
<organism evidence="1 2">
    <name type="scientific">Rhynchophorus ferrugineus</name>
    <name type="common">Red palm weevil</name>
    <name type="synonym">Curculio ferrugineus</name>
    <dbReference type="NCBI Taxonomy" id="354439"/>
    <lineage>
        <taxon>Eukaryota</taxon>
        <taxon>Metazoa</taxon>
        <taxon>Ecdysozoa</taxon>
        <taxon>Arthropoda</taxon>
        <taxon>Hexapoda</taxon>
        <taxon>Insecta</taxon>
        <taxon>Pterygota</taxon>
        <taxon>Neoptera</taxon>
        <taxon>Endopterygota</taxon>
        <taxon>Coleoptera</taxon>
        <taxon>Polyphaga</taxon>
        <taxon>Cucujiformia</taxon>
        <taxon>Curculionidae</taxon>
        <taxon>Dryophthorinae</taxon>
        <taxon>Rhynchophorus</taxon>
    </lineage>
</organism>
<evidence type="ECO:0000313" key="2">
    <source>
        <dbReference type="Proteomes" id="UP000625711"/>
    </source>
</evidence>
<gene>
    <name evidence="1" type="ORF">GWI33_016920</name>
</gene>
<reference evidence="1" key="1">
    <citation type="submission" date="2020-08" db="EMBL/GenBank/DDBJ databases">
        <title>Genome sequencing and assembly of the red palm weevil Rhynchophorus ferrugineus.</title>
        <authorList>
            <person name="Dias G.B."/>
            <person name="Bergman C.M."/>
            <person name="Manee M."/>
        </authorList>
    </citation>
    <scope>NUCLEOTIDE SEQUENCE</scope>
    <source>
        <strain evidence="1">AA-2017</strain>
        <tissue evidence="1">Whole larva</tissue>
    </source>
</reference>
<dbReference type="Proteomes" id="UP000625711">
    <property type="component" value="Unassembled WGS sequence"/>
</dbReference>